<reference evidence="1" key="1">
    <citation type="submission" date="2020-04" db="EMBL/GenBank/DDBJ databases">
        <authorList>
            <person name="Chiriac C."/>
            <person name="Salcher M."/>
            <person name="Ghai R."/>
            <person name="Kavagutti S V."/>
        </authorList>
    </citation>
    <scope>NUCLEOTIDE SEQUENCE</scope>
</reference>
<proteinExistence type="predicted"/>
<dbReference type="EMBL" id="LR796237">
    <property type="protein sequence ID" value="CAB4129965.1"/>
    <property type="molecule type" value="Genomic_DNA"/>
</dbReference>
<organism evidence="1">
    <name type="scientific">uncultured Caudovirales phage</name>
    <dbReference type="NCBI Taxonomy" id="2100421"/>
    <lineage>
        <taxon>Viruses</taxon>
        <taxon>Duplodnaviria</taxon>
        <taxon>Heunggongvirae</taxon>
        <taxon>Uroviricota</taxon>
        <taxon>Caudoviricetes</taxon>
        <taxon>Peduoviridae</taxon>
        <taxon>Maltschvirus</taxon>
        <taxon>Maltschvirus maltsch</taxon>
    </lineage>
</organism>
<name>A0A6J5L7I2_9CAUD</name>
<protein>
    <submittedName>
        <fullName evidence="1">Uncharacterized protein</fullName>
    </submittedName>
</protein>
<accession>A0A6J5L7I2</accession>
<sequence length="83" mass="10010">MKQVRTAVELLLYFENIIFDNEQNFIQQFCEDPNQVMDLLSVYFSAERIKFYYINNEYATITDEISFTEFNSWIKTIVPDFLT</sequence>
<evidence type="ECO:0000313" key="1">
    <source>
        <dbReference type="EMBL" id="CAB4129965.1"/>
    </source>
</evidence>
<gene>
    <name evidence="1" type="ORF">UFOVP116_202</name>
</gene>